<gene>
    <name evidence="3" type="ORF">QYM36_004324</name>
</gene>
<comment type="caution">
    <text evidence="3">The sequence shown here is derived from an EMBL/GenBank/DDBJ whole genome shotgun (WGS) entry which is preliminary data.</text>
</comment>
<dbReference type="Proteomes" id="UP001187531">
    <property type="component" value="Unassembled WGS sequence"/>
</dbReference>
<dbReference type="PANTHER" id="PTHR21551">
    <property type="entry name" value="TOPOISOMERASE II-ASSOCIATED PROTEIN PAT1"/>
    <property type="match status" value="1"/>
</dbReference>
<reference evidence="3" key="1">
    <citation type="submission" date="2023-07" db="EMBL/GenBank/DDBJ databases">
        <title>Chromosome-level genome assembly of Artemia franciscana.</title>
        <authorList>
            <person name="Jo E."/>
        </authorList>
    </citation>
    <scope>NUCLEOTIDE SEQUENCE</scope>
    <source>
        <tissue evidence="3">Whole body</tissue>
    </source>
</reference>
<keyword evidence="2" id="KW-0963">Cytoplasm</keyword>
<dbReference type="GO" id="GO:0000290">
    <property type="term" value="P:deadenylation-dependent decapping of nuclear-transcribed mRNA"/>
    <property type="evidence" value="ECO:0007669"/>
    <property type="project" value="InterPro"/>
</dbReference>
<dbReference type="EMBL" id="JAVRJZ010000007">
    <property type="protein sequence ID" value="KAK2720401.1"/>
    <property type="molecule type" value="Genomic_DNA"/>
</dbReference>
<dbReference type="GO" id="GO:0033962">
    <property type="term" value="P:P-body assembly"/>
    <property type="evidence" value="ECO:0007669"/>
    <property type="project" value="TreeGrafter"/>
</dbReference>
<dbReference type="GO" id="GO:0000932">
    <property type="term" value="C:P-body"/>
    <property type="evidence" value="ECO:0007669"/>
    <property type="project" value="UniProtKB-SubCell"/>
</dbReference>
<dbReference type="InterPro" id="IPR039900">
    <property type="entry name" value="Pat1-like"/>
</dbReference>
<evidence type="ECO:0000313" key="4">
    <source>
        <dbReference type="Proteomes" id="UP001187531"/>
    </source>
</evidence>
<organism evidence="3 4">
    <name type="scientific">Artemia franciscana</name>
    <name type="common">Brine shrimp</name>
    <name type="synonym">Artemia sanfranciscana</name>
    <dbReference type="NCBI Taxonomy" id="6661"/>
    <lineage>
        <taxon>Eukaryota</taxon>
        <taxon>Metazoa</taxon>
        <taxon>Ecdysozoa</taxon>
        <taxon>Arthropoda</taxon>
        <taxon>Crustacea</taxon>
        <taxon>Branchiopoda</taxon>
        <taxon>Anostraca</taxon>
        <taxon>Artemiidae</taxon>
        <taxon>Artemia</taxon>
    </lineage>
</organism>
<dbReference type="AlphaFoldDB" id="A0AA88LCI5"/>
<protein>
    <submittedName>
        <fullName evidence="3">Uncharacterized protein</fullName>
    </submittedName>
</protein>
<dbReference type="PANTHER" id="PTHR21551:SF0">
    <property type="entry name" value="PROTEIN ASSOCIATED WITH TOPO II RELATED-1, ISOFORM A"/>
    <property type="match status" value="1"/>
</dbReference>
<evidence type="ECO:0000313" key="3">
    <source>
        <dbReference type="EMBL" id="KAK2720401.1"/>
    </source>
</evidence>
<keyword evidence="4" id="KW-1185">Reference proteome</keyword>
<dbReference type="GO" id="GO:0003723">
    <property type="term" value="F:RNA binding"/>
    <property type="evidence" value="ECO:0007669"/>
    <property type="project" value="TreeGrafter"/>
</dbReference>
<name>A0AA88LCI5_ARTSF</name>
<proteinExistence type="predicted"/>
<accession>A0AA88LCI5</accession>
<evidence type="ECO:0000256" key="1">
    <source>
        <dbReference type="ARBA" id="ARBA00004201"/>
    </source>
</evidence>
<comment type="subcellular location">
    <subcellularLocation>
        <location evidence="1">Cytoplasm</location>
        <location evidence="1">P-body</location>
    </subcellularLocation>
</comment>
<sequence length="408" mass="46710">MIDFPRGFPPPTAMPPPLHLLHQTLAQQHLNQKADHHHNHRQRYDSYGYDEDVGEDEYNGLMSRREKQWLINLINTQHLSDNPYVDDFYNTVYRLRQQKRQRDHEREKELQKADEKVVEKGLLSTESIEVGKFILPQNKNKEDSKSYSPLQFANSLGKIQYLTVAAPRRLIDVDRGANMAVHETTGQKEARRHKQLLLDIERLFSHVFALEDWNKFVEAPLIGNTSHHEQLATALASVERLTSILSLRKGKNLVARACPFLPKEQKDKIVRMIFSNLDLFKRDHSDPMTGKLVTLLIEEIRKLENLEDALNLANATCFTNNNLTVSLSNKVGLEVCLTLVAQGETLQKSEISQPNLDLWNGFVRHLSDELLKLKSIPHPVNLSALKMAGLSPSTLNILENKFTTMCCS</sequence>
<evidence type="ECO:0000256" key="2">
    <source>
        <dbReference type="ARBA" id="ARBA00022490"/>
    </source>
</evidence>